<dbReference type="Proteomes" id="UP000799755">
    <property type="component" value="Unassembled WGS sequence"/>
</dbReference>
<evidence type="ECO:0000313" key="2">
    <source>
        <dbReference type="Proteomes" id="UP000799755"/>
    </source>
</evidence>
<organism evidence="1 2">
    <name type="scientific">Lindgomyces ingoldianus</name>
    <dbReference type="NCBI Taxonomy" id="673940"/>
    <lineage>
        <taxon>Eukaryota</taxon>
        <taxon>Fungi</taxon>
        <taxon>Dikarya</taxon>
        <taxon>Ascomycota</taxon>
        <taxon>Pezizomycotina</taxon>
        <taxon>Dothideomycetes</taxon>
        <taxon>Pleosporomycetidae</taxon>
        <taxon>Pleosporales</taxon>
        <taxon>Lindgomycetaceae</taxon>
        <taxon>Lindgomyces</taxon>
    </lineage>
</organism>
<reference evidence="1" key="1">
    <citation type="journal article" date="2020" name="Stud. Mycol.">
        <title>101 Dothideomycetes genomes: a test case for predicting lifestyles and emergence of pathogens.</title>
        <authorList>
            <person name="Haridas S."/>
            <person name="Albert R."/>
            <person name="Binder M."/>
            <person name="Bloem J."/>
            <person name="Labutti K."/>
            <person name="Salamov A."/>
            <person name="Andreopoulos B."/>
            <person name="Baker S."/>
            <person name="Barry K."/>
            <person name="Bills G."/>
            <person name="Bluhm B."/>
            <person name="Cannon C."/>
            <person name="Castanera R."/>
            <person name="Culley D."/>
            <person name="Daum C."/>
            <person name="Ezra D."/>
            <person name="Gonzalez J."/>
            <person name="Henrissat B."/>
            <person name="Kuo A."/>
            <person name="Liang C."/>
            <person name="Lipzen A."/>
            <person name="Lutzoni F."/>
            <person name="Magnuson J."/>
            <person name="Mondo S."/>
            <person name="Nolan M."/>
            <person name="Ohm R."/>
            <person name="Pangilinan J."/>
            <person name="Park H.-J."/>
            <person name="Ramirez L."/>
            <person name="Alfaro M."/>
            <person name="Sun H."/>
            <person name="Tritt A."/>
            <person name="Yoshinaga Y."/>
            <person name="Zwiers L.-H."/>
            <person name="Turgeon B."/>
            <person name="Goodwin S."/>
            <person name="Spatafora J."/>
            <person name="Crous P."/>
            <person name="Grigoriev I."/>
        </authorList>
    </citation>
    <scope>NUCLEOTIDE SEQUENCE</scope>
    <source>
        <strain evidence="1">ATCC 200398</strain>
    </source>
</reference>
<protein>
    <submittedName>
        <fullName evidence="1">Uncharacterized protein</fullName>
    </submittedName>
</protein>
<dbReference type="EMBL" id="MU003492">
    <property type="protein sequence ID" value="KAF2477780.1"/>
    <property type="molecule type" value="Genomic_DNA"/>
</dbReference>
<keyword evidence="2" id="KW-1185">Reference proteome</keyword>
<name>A0ACB6RFE7_9PLEO</name>
<comment type="caution">
    <text evidence="1">The sequence shown here is derived from an EMBL/GenBank/DDBJ whole genome shotgun (WGS) entry which is preliminary data.</text>
</comment>
<proteinExistence type="predicted"/>
<accession>A0ACB6RFE7</accession>
<gene>
    <name evidence="1" type="ORF">BDR25DRAFT_299575</name>
</gene>
<sequence length="826" mass="89161">MERVRPQPAHKSPDRQKSVFMEVGLVDEETVRRERNPTPKLTSTLVSDPTPRRLRPARMVRFRSQAEFFEEKEREGHEHDSGWESISDIEESDDETLATMKLYPNRATNTFSGLYKAGLLVLVLALMLPVLQTSPISTIGVRGGVIPLQSIDYVQGVHISKREDTNTQICKRWSHQATIVNGTLYMYGGRSSTDDQQTSNTWNNDFLALDLTKAWQISSPSLTGLPRPSGPPKVANGYLWNSYDSLFLYGGEFSDDPVATPVGTSMWEYNIGSKQWIEHRDPKSSTGANAEGDGQSIQRSAEGAGFGVSTLGRGWYFGGHLDYLTTEGWNIQTARVYLKSLVEFTFPGFTNNAVESLRNGKPAGSDGTWRNITEGGLQDSAGFTERADGLLVYVPGFGDEGILLGLTGGTNATFTQMNVIDVYDIAESTWYKQTTSGKMPEYRVNPCAVVAAAADGSSYNVYMFGGQNLQPFKNQTQYDDMWILSIPSFTWIPVDMSKQSVPYARAGHSCSVWDGQMVVVGGYVGQELSCDSPGIYVFNMSSLEWSTQFTALTGDRALQPWSGKGDDSANPLAQQANQRGFNSSAGLEGSYGYQVPVAVQSVIGGKATGGATLTAPVQTPTSGPLATGKPQTYTVTGPNGAIITKTSVPNTGNKGSGTNVGAIVAGVIAGMCATIAAYFAFCAWIYRKQVKIWKDHATMVTGRSATNEKHDPWAAQGATISSSGKNSSERAAREVAHNIMSTTNTSSANSGLHPSSVKDPWPSDDTRTAYQGATGAAGGSGTDALGRRSSVGSSTDDLLDGQEPAFWGSRGVLLNPRRSLRVINRD</sequence>
<evidence type="ECO:0000313" key="1">
    <source>
        <dbReference type="EMBL" id="KAF2477780.1"/>
    </source>
</evidence>